<comment type="caution">
    <text evidence="2">The sequence shown here is derived from an EMBL/GenBank/DDBJ whole genome shotgun (WGS) entry which is preliminary data.</text>
</comment>
<keyword evidence="1" id="KW-0812">Transmembrane</keyword>
<keyword evidence="1" id="KW-0472">Membrane</keyword>
<evidence type="ECO:0000313" key="3">
    <source>
        <dbReference type="Proteomes" id="UP000663879"/>
    </source>
</evidence>
<gene>
    <name evidence="2" type="ORF">OXX778_LOCUS4370</name>
</gene>
<keyword evidence="3" id="KW-1185">Reference proteome</keyword>
<evidence type="ECO:0000313" key="2">
    <source>
        <dbReference type="EMBL" id="CAF0759842.1"/>
    </source>
</evidence>
<keyword evidence="1" id="KW-1133">Transmembrane helix</keyword>
<name>A0A813PYA4_9BILA</name>
<protein>
    <submittedName>
        <fullName evidence="2">Uncharacterized protein</fullName>
    </submittedName>
</protein>
<sequence>MLNYKKNHHEPIDLNLSSTSHSVVYNENNNFSQDELNHGDSMTNGGHNLNSLNKILDVNEYIQKLISKLEITQVRINKLNEIKSRNFSVYQEQIALVNNEQFLKEFSLLFKSKCIKLEINIKAFEKKKLNLQIELLNLLKLKLMNDSKNGNSDHTLISDEIYSFLDNYFEPDFFQKKDSCVPLNQNLESIISLPKEDRSHGLNINQNNNNNNSNFINSDTSISQARSGVFKNEYTDSSTKALSVLTLAQNEELPTRFILRNIRIKIFRIFFFIIMKIVDFFTPPVKPTKEDKIFYIKKILFTLLLIGVIYYVFAFMDPFGQISMKSRKQAKKPNPKIQSLFSILDEMWITLSSMSI</sequence>
<feature type="transmembrane region" description="Helical" evidence="1">
    <location>
        <begin position="295"/>
        <end position="316"/>
    </location>
</feature>
<dbReference type="OrthoDB" id="10626907at2759"/>
<feature type="transmembrane region" description="Helical" evidence="1">
    <location>
        <begin position="266"/>
        <end position="283"/>
    </location>
</feature>
<dbReference type="Proteomes" id="UP000663879">
    <property type="component" value="Unassembled WGS sequence"/>
</dbReference>
<reference evidence="2" key="1">
    <citation type="submission" date="2021-02" db="EMBL/GenBank/DDBJ databases">
        <authorList>
            <person name="Nowell W R."/>
        </authorList>
    </citation>
    <scope>NUCLEOTIDE SEQUENCE</scope>
    <source>
        <strain evidence="2">Ploen Becks lab</strain>
    </source>
</reference>
<dbReference type="EMBL" id="CAJNOC010000423">
    <property type="protein sequence ID" value="CAF0759842.1"/>
    <property type="molecule type" value="Genomic_DNA"/>
</dbReference>
<evidence type="ECO:0000256" key="1">
    <source>
        <dbReference type="SAM" id="Phobius"/>
    </source>
</evidence>
<dbReference type="AlphaFoldDB" id="A0A813PYA4"/>
<organism evidence="2 3">
    <name type="scientific">Brachionus calyciflorus</name>
    <dbReference type="NCBI Taxonomy" id="104777"/>
    <lineage>
        <taxon>Eukaryota</taxon>
        <taxon>Metazoa</taxon>
        <taxon>Spiralia</taxon>
        <taxon>Gnathifera</taxon>
        <taxon>Rotifera</taxon>
        <taxon>Eurotatoria</taxon>
        <taxon>Monogononta</taxon>
        <taxon>Pseudotrocha</taxon>
        <taxon>Ploima</taxon>
        <taxon>Brachionidae</taxon>
        <taxon>Brachionus</taxon>
    </lineage>
</organism>
<proteinExistence type="predicted"/>
<accession>A0A813PYA4</accession>